<evidence type="ECO:0000259" key="2">
    <source>
        <dbReference type="PROSITE" id="PS50405"/>
    </source>
</evidence>
<evidence type="ECO:0000313" key="4">
    <source>
        <dbReference type="Proteomes" id="UP000316921"/>
    </source>
</evidence>
<organism evidence="3 4">
    <name type="scientific">Engelhardtia mirabilis</name>
    <dbReference type="NCBI Taxonomy" id="2528011"/>
    <lineage>
        <taxon>Bacteria</taxon>
        <taxon>Pseudomonadati</taxon>
        <taxon>Planctomycetota</taxon>
        <taxon>Planctomycetia</taxon>
        <taxon>Planctomycetia incertae sedis</taxon>
        <taxon>Engelhardtia</taxon>
    </lineage>
</organism>
<reference evidence="3 4" key="1">
    <citation type="submission" date="2019-02" db="EMBL/GenBank/DDBJ databases">
        <title>Deep-cultivation of Planctomycetes and their phenomic and genomic characterization uncovers novel biology.</title>
        <authorList>
            <person name="Wiegand S."/>
            <person name="Jogler M."/>
            <person name="Boedeker C."/>
            <person name="Pinto D."/>
            <person name="Vollmers J."/>
            <person name="Rivas-Marin E."/>
            <person name="Kohn T."/>
            <person name="Peeters S.H."/>
            <person name="Heuer A."/>
            <person name="Rast P."/>
            <person name="Oberbeckmann S."/>
            <person name="Bunk B."/>
            <person name="Jeske O."/>
            <person name="Meyerdierks A."/>
            <person name="Storesund J.E."/>
            <person name="Kallscheuer N."/>
            <person name="Luecker S."/>
            <person name="Lage O.M."/>
            <person name="Pohl T."/>
            <person name="Merkel B.J."/>
            <person name="Hornburger P."/>
            <person name="Mueller R.-W."/>
            <person name="Bruemmer F."/>
            <person name="Labrenz M."/>
            <person name="Spormann A.M."/>
            <person name="Op den Camp H."/>
            <person name="Overmann J."/>
            <person name="Amann R."/>
            <person name="Jetten M.S.M."/>
            <person name="Mascher T."/>
            <person name="Medema M.H."/>
            <person name="Devos D.P."/>
            <person name="Kaster A.-K."/>
            <person name="Ovreas L."/>
            <person name="Rohde M."/>
            <person name="Galperin M.Y."/>
            <person name="Jogler C."/>
        </authorList>
    </citation>
    <scope>NUCLEOTIDE SEQUENCE [LARGE SCALE GENOMIC DNA]</scope>
    <source>
        <strain evidence="3 4">Pla133</strain>
    </source>
</reference>
<dbReference type="SFLD" id="SFLDG00358">
    <property type="entry name" value="Main_(cytGST)"/>
    <property type="match status" value="1"/>
</dbReference>
<dbReference type="InterPro" id="IPR036249">
    <property type="entry name" value="Thioredoxin-like_sf"/>
</dbReference>
<dbReference type="InterPro" id="IPR036282">
    <property type="entry name" value="Glutathione-S-Trfase_C_sf"/>
</dbReference>
<dbReference type="PROSITE" id="PS50405">
    <property type="entry name" value="GST_CTER"/>
    <property type="match status" value="1"/>
</dbReference>
<name>A0A518BG74_9BACT</name>
<dbReference type="EC" id="1.8.4.-" evidence="3"/>
<dbReference type="InterPro" id="IPR010987">
    <property type="entry name" value="Glutathione-S-Trfase_C-like"/>
</dbReference>
<dbReference type="Proteomes" id="UP000316921">
    <property type="component" value="Chromosome"/>
</dbReference>
<keyword evidence="3" id="KW-0560">Oxidoreductase</keyword>
<dbReference type="Gene3D" id="3.40.30.10">
    <property type="entry name" value="Glutaredoxin"/>
    <property type="match status" value="1"/>
</dbReference>
<accession>A0A518BG74</accession>
<evidence type="ECO:0000259" key="1">
    <source>
        <dbReference type="PROSITE" id="PS50404"/>
    </source>
</evidence>
<dbReference type="Pfam" id="PF13410">
    <property type="entry name" value="GST_C_2"/>
    <property type="match status" value="1"/>
</dbReference>
<dbReference type="SFLD" id="SFLDS00019">
    <property type="entry name" value="Glutathione_Transferase_(cytos"/>
    <property type="match status" value="1"/>
</dbReference>
<dbReference type="KEGG" id="pbap:Pla133_10440"/>
<dbReference type="Pfam" id="PF13409">
    <property type="entry name" value="GST_N_2"/>
    <property type="match status" value="1"/>
</dbReference>
<dbReference type="EMBL" id="CP036287">
    <property type="protein sequence ID" value="QDU65978.1"/>
    <property type="molecule type" value="Genomic_DNA"/>
</dbReference>
<proteinExistence type="predicted"/>
<feature type="domain" description="GST N-terminal" evidence="1">
    <location>
        <begin position="1"/>
        <end position="84"/>
    </location>
</feature>
<dbReference type="PROSITE" id="PS50404">
    <property type="entry name" value="GST_NTER"/>
    <property type="match status" value="1"/>
</dbReference>
<feature type="domain" description="GST C-terminal" evidence="2">
    <location>
        <begin position="86"/>
        <end position="201"/>
    </location>
</feature>
<dbReference type="PANTHER" id="PTHR44051">
    <property type="entry name" value="GLUTATHIONE S-TRANSFERASE-RELATED"/>
    <property type="match status" value="1"/>
</dbReference>
<dbReference type="SUPFAM" id="SSF47616">
    <property type="entry name" value="GST C-terminal domain-like"/>
    <property type="match status" value="1"/>
</dbReference>
<gene>
    <name evidence="3" type="primary">yfcG</name>
    <name evidence="3" type="ORF">Pla133_10440</name>
</gene>
<evidence type="ECO:0000313" key="3">
    <source>
        <dbReference type="EMBL" id="QDU65978.1"/>
    </source>
</evidence>
<sequence length="201" mass="22501">MLQLHRNAISGNCYKVELLLHRLARPVELIDVTFGQPESEAQRAAVKSLSTIGRIPTLVLDDGRVLTESNAILCYLAEGTPYVPADAFDRAQVLRWMFFEQNLHEPHIATRRFVMTQGDPSKVSADLLEIWLERGTDALGVMERHLSEHDWFGPAGYSIADIALYAYTHVADQGGYDLAPFPALRAWLERFAAQPGHRAMG</sequence>
<dbReference type="InterPro" id="IPR004045">
    <property type="entry name" value="Glutathione_S-Trfase_N"/>
</dbReference>
<dbReference type="AlphaFoldDB" id="A0A518BG74"/>
<protein>
    <submittedName>
        <fullName evidence="3">Disulfide-bond oxidoreductase YfcG</fullName>
        <ecNumber evidence="3">1.8.4.-</ecNumber>
    </submittedName>
</protein>
<dbReference type="PANTHER" id="PTHR44051:SF2">
    <property type="entry name" value="HYPOTHETICAL GLUTATHIONE S-TRANSFERASE LIKE PROTEIN"/>
    <property type="match status" value="1"/>
</dbReference>
<dbReference type="Gene3D" id="1.20.1050.10">
    <property type="match status" value="1"/>
</dbReference>
<dbReference type="InterPro" id="IPR040079">
    <property type="entry name" value="Glutathione_S-Trfase"/>
</dbReference>
<dbReference type="SUPFAM" id="SSF52833">
    <property type="entry name" value="Thioredoxin-like"/>
    <property type="match status" value="1"/>
</dbReference>
<dbReference type="RefSeq" id="WP_145063107.1">
    <property type="nucleotide sequence ID" value="NZ_CP036287.1"/>
</dbReference>
<keyword evidence="4" id="KW-1185">Reference proteome</keyword>
<dbReference type="GO" id="GO:0016491">
    <property type="term" value="F:oxidoreductase activity"/>
    <property type="evidence" value="ECO:0007669"/>
    <property type="project" value="UniProtKB-KW"/>
</dbReference>